<evidence type="ECO:0000313" key="1">
    <source>
        <dbReference type="EMBL" id="MCF0265378.1"/>
    </source>
</evidence>
<comment type="caution">
    <text evidence="1">The sequence shown here is derived from an EMBL/GenBank/DDBJ whole genome shotgun (WGS) entry which is preliminary data.</text>
</comment>
<name>A0A8X8GM01_ACIGI</name>
<dbReference type="Proteomes" id="UP000887320">
    <property type="component" value="Unassembled WGS sequence"/>
</dbReference>
<organism evidence="1 2">
    <name type="scientific">Acinetobacter guillouiae</name>
    <name type="common">Acinetobacter genomosp. 11</name>
    <dbReference type="NCBI Taxonomy" id="106649"/>
    <lineage>
        <taxon>Bacteria</taxon>
        <taxon>Pseudomonadati</taxon>
        <taxon>Pseudomonadota</taxon>
        <taxon>Gammaproteobacteria</taxon>
        <taxon>Moraxellales</taxon>
        <taxon>Moraxellaceae</taxon>
        <taxon>Acinetobacter</taxon>
    </lineage>
</organism>
<reference evidence="1" key="1">
    <citation type="submission" date="2021-07" db="EMBL/GenBank/DDBJ databases">
        <authorList>
            <person name="Fernandez M."/>
            <person name="Pereira P."/>
            <person name="Torres Tejerizo G.A."/>
            <person name="Gonzalez P."/>
            <person name="Agostini E."/>
        </authorList>
    </citation>
    <scope>NUCLEOTIDE SEQUENCE</scope>
    <source>
        <strain evidence="1">SFC 500-1A</strain>
    </source>
</reference>
<evidence type="ECO:0000313" key="2">
    <source>
        <dbReference type="Proteomes" id="UP000887320"/>
    </source>
</evidence>
<dbReference type="EMBL" id="JAHWXT010000004">
    <property type="protein sequence ID" value="MCF0265378.1"/>
    <property type="molecule type" value="Genomic_DNA"/>
</dbReference>
<sequence length="57" mass="6487">MKALFATIRNREMTNIRCNFARCSTTFQGLTKLGADFNQATTKPELLNKLFAQLFIS</sequence>
<dbReference type="AlphaFoldDB" id="A0A8X8GM01"/>
<gene>
    <name evidence="1" type="ORF">KW868_13045</name>
</gene>
<accession>A0A8X8GM01</accession>
<protein>
    <submittedName>
        <fullName evidence="1">Uncharacterized protein</fullName>
    </submittedName>
</protein>
<dbReference type="RefSeq" id="WP_154130061.1">
    <property type="nucleotide sequence ID" value="NZ_JAHWXT010000004.1"/>
</dbReference>
<proteinExistence type="predicted"/>